<dbReference type="Proteomes" id="UP000243002">
    <property type="component" value="Unassembled WGS sequence"/>
</dbReference>
<reference evidence="3 4" key="1">
    <citation type="journal article" date="2018" name="Environ. Microbiol.">
        <title>Ecological and genomic features of two widespread freshwater picocyanobacteria.</title>
        <authorList>
            <person name="Cabello-Yeves P.J."/>
            <person name="Picazo A."/>
            <person name="Camacho A."/>
            <person name="Callieri C."/>
            <person name="Rosselli R."/>
            <person name="Roda-Garcia J.J."/>
            <person name="Coutinho F.H."/>
            <person name="Rodriguez-Valera F."/>
        </authorList>
    </citation>
    <scope>NUCLEOTIDE SEQUENCE [LARGE SCALE GENOMIC DNA]</scope>
    <source>
        <strain evidence="3 4">Tous</strain>
    </source>
</reference>
<name>A0A2P7MT39_9CYAN</name>
<evidence type="ECO:0000313" key="3">
    <source>
        <dbReference type="EMBL" id="PSJ04414.1"/>
    </source>
</evidence>
<organism evidence="3 4">
    <name type="scientific">Cyanobium usitatum str. Tous</name>
    <dbReference type="NCBI Taxonomy" id="2116684"/>
    <lineage>
        <taxon>Bacteria</taxon>
        <taxon>Bacillati</taxon>
        <taxon>Cyanobacteriota</taxon>
        <taxon>Cyanophyceae</taxon>
        <taxon>Synechococcales</taxon>
        <taxon>Prochlorococcaceae</taxon>
        <taxon>Cyanobium</taxon>
    </lineage>
</organism>
<evidence type="ECO:0000256" key="1">
    <source>
        <dbReference type="PIRSR" id="PIRSR016487-1"/>
    </source>
</evidence>
<dbReference type="InterPro" id="IPR033469">
    <property type="entry name" value="CYTH-like_dom_sf"/>
</dbReference>
<keyword evidence="4" id="KW-1185">Reference proteome</keyword>
<gene>
    <name evidence="3" type="ORF">C7K55_10410</name>
</gene>
<dbReference type="SUPFAM" id="SSF55154">
    <property type="entry name" value="CYTH-like phosphatases"/>
    <property type="match status" value="1"/>
</dbReference>
<dbReference type="Gene3D" id="2.40.320.10">
    <property type="entry name" value="Hypothetical Protein Pfu-838710-001"/>
    <property type="match status" value="1"/>
</dbReference>
<protein>
    <submittedName>
        <fullName evidence="3">Adenylate cyclase</fullName>
    </submittedName>
</protein>
<dbReference type="OrthoDB" id="9805588at2"/>
<dbReference type="InterPro" id="IPR012042">
    <property type="entry name" value="NeuTTM/CthTTM-like"/>
</dbReference>
<accession>A0A2P7MT39</accession>
<dbReference type="InterPro" id="IPR023577">
    <property type="entry name" value="CYTH_domain"/>
</dbReference>
<dbReference type="AlphaFoldDB" id="A0A2P7MT39"/>
<sequence>MALEIERRFLVEGLDWRRHICWQAQLQQGYLVASADGFTVRVRRASGEEAVAGAWLTLKARSEQPLEAPGLLPEGLVRQEFEYAIPEADAAALLALAPQRLCKVRYGLDLPGGEWVLDVFEGANAPLVVAEVELEPQGLEQGLALQPPAWCGRELTGRHELSNAALARRPLALWPEAERLALFEPAAS</sequence>
<comment type="caution">
    <text evidence="3">The sequence shown here is derived from an EMBL/GenBank/DDBJ whole genome shotgun (WGS) entry which is preliminary data.</text>
</comment>
<dbReference type="PANTHER" id="PTHR40114">
    <property type="entry name" value="SLR0698 PROTEIN"/>
    <property type="match status" value="1"/>
</dbReference>
<feature type="active site" description="Proton acceptor" evidence="1">
    <location>
        <position position="30"/>
    </location>
</feature>
<dbReference type="PANTHER" id="PTHR40114:SF1">
    <property type="entry name" value="SLR0698 PROTEIN"/>
    <property type="match status" value="1"/>
</dbReference>
<feature type="domain" description="CYTH" evidence="2">
    <location>
        <begin position="2"/>
        <end position="168"/>
    </location>
</feature>
<dbReference type="PIRSF" id="PIRSF016487">
    <property type="entry name" value="CYTH_UCP016487"/>
    <property type="match status" value="1"/>
</dbReference>
<proteinExistence type="predicted"/>
<evidence type="ECO:0000259" key="2">
    <source>
        <dbReference type="SMART" id="SM01118"/>
    </source>
</evidence>
<dbReference type="RefSeq" id="WP_106632666.1">
    <property type="nucleotide sequence ID" value="NZ_PXXO01000012.1"/>
</dbReference>
<evidence type="ECO:0000313" key="4">
    <source>
        <dbReference type="Proteomes" id="UP000243002"/>
    </source>
</evidence>
<dbReference type="EMBL" id="PXXO01000012">
    <property type="protein sequence ID" value="PSJ04414.1"/>
    <property type="molecule type" value="Genomic_DNA"/>
</dbReference>
<dbReference type="SMART" id="SM01118">
    <property type="entry name" value="CYTH"/>
    <property type="match status" value="1"/>
</dbReference>